<dbReference type="EMBL" id="JBHSRF010000001">
    <property type="protein sequence ID" value="MFC6079672.1"/>
    <property type="molecule type" value="Genomic_DNA"/>
</dbReference>
<keyword evidence="9" id="KW-1185">Reference proteome</keyword>
<evidence type="ECO:0000256" key="3">
    <source>
        <dbReference type="ARBA" id="ARBA00022553"/>
    </source>
</evidence>
<dbReference type="PANTHER" id="PTHR45436">
    <property type="entry name" value="SENSOR HISTIDINE KINASE YKOH"/>
    <property type="match status" value="1"/>
</dbReference>
<feature type="domain" description="Histidine kinase/HSP90-like ATPase" evidence="7">
    <location>
        <begin position="499"/>
        <end position="609"/>
    </location>
</feature>
<dbReference type="InterPro" id="IPR036890">
    <property type="entry name" value="HATPase_C_sf"/>
</dbReference>
<dbReference type="Gene3D" id="3.30.565.10">
    <property type="entry name" value="Histidine kinase-like ATPase, C-terminal domain"/>
    <property type="match status" value="1"/>
</dbReference>
<feature type="region of interest" description="Disordered" evidence="6">
    <location>
        <begin position="681"/>
        <end position="767"/>
    </location>
</feature>
<dbReference type="Pfam" id="PF02518">
    <property type="entry name" value="HATPase_c"/>
    <property type="match status" value="1"/>
</dbReference>
<evidence type="ECO:0000259" key="7">
    <source>
        <dbReference type="SMART" id="SM00387"/>
    </source>
</evidence>
<keyword evidence="3" id="KW-0597">Phosphoprotein</keyword>
<evidence type="ECO:0000256" key="1">
    <source>
        <dbReference type="ARBA" id="ARBA00000085"/>
    </source>
</evidence>
<protein>
    <recommendedName>
        <fullName evidence="2">histidine kinase</fullName>
        <ecNumber evidence="2">2.7.13.3</ecNumber>
    </recommendedName>
</protein>
<evidence type="ECO:0000256" key="4">
    <source>
        <dbReference type="ARBA" id="ARBA00022679"/>
    </source>
</evidence>
<feature type="compositionally biased region" description="Low complexity" evidence="6">
    <location>
        <begin position="720"/>
        <end position="736"/>
    </location>
</feature>
<dbReference type="PANTHER" id="PTHR45436:SF5">
    <property type="entry name" value="SENSOR HISTIDINE KINASE TRCS"/>
    <property type="match status" value="1"/>
</dbReference>
<evidence type="ECO:0000313" key="9">
    <source>
        <dbReference type="Proteomes" id="UP001596137"/>
    </source>
</evidence>
<evidence type="ECO:0000313" key="8">
    <source>
        <dbReference type="EMBL" id="MFC6079672.1"/>
    </source>
</evidence>
<accession>A0ABW1NAR4</accession>
<dbReference type="SMART" id="SM00387">
    <property type="entry name" value="HATPase_c"/>
    <property type="match status" value="1"/>
</dbReference>
<dbReference type="RefSeq" id="WP_380745953.1">
    <property type="nucleotide sequence ID" value="NZ_JBHSRF010000001.1"/>
</dbReference>
<comment type="catalytic activity">
    <reaction evidence="1">
        <text>ATP + protein L-histidine = ADP + protein N-phospho-L-histidine.</text>
        <dbReference type="EC" id="2.7.13.3"/>
    </reaction>
</comment>
<dbReference type="InterPro" id="IPR050428">
    <property type="entry name" value="TCS_sensor_his_kinase"/>
</dbReference>
<dbReference type="EC" id="2.7.13.3" evidence="2"/>
<keyword evidence="4" id="KW-0808">Transferase</keyword>
<feature type="compositionally biased region" description="Basic and acidic residues" evidence="6">
    <location>
        <begin position="758"/>
        <end position="767"/>
    </location>
</feature>
<proteinExistence type="predicted"/>
<dbReference type="InterPro" id="IPR013587">
    <property type="entry name" value="Nitrate/nitrite_sensing"/>
</dbReference>
<evidence type="ECO:0000256" key="2">
    <source>
        <dbReference type="ARBA" id="ARBA00012438"/>
    </source>
</evidence>
<dbReference type="Proteomes" id="UP001596137">
    <property type="component" value="Unassembled WGS sequence"/>
</dbReference>
<sequence>MPLVSLIGIWTFAATITTQDGLRLLQIRTVYDNVISPARAVTANIQQERYLSLLYLGSGSAERSELDEQRARTDRSRAVLEKLALADNVREVTNPALLTAVTDFVSVTRRLPDIRARVDTRSFTRMLALDAYRLMSDAVTRIYDKNQLSDDPSLSEPTRALTLLARSRELMNEQASLLAAVVGLGAMTAEERTLFTSMTTKRRLLYEMGFQLMDAELRRPYIVLQNSPAYTRYASIEDSVNNEVRPGRPLPGASATWGSTIQSLSITFDKQAGIAAQQVADRAGGIAAQTLWQVGIVALLGLVGIGLSLYVSVRFGRRITAELVELQRAALELAHHKLPEVVRRLRRGEDVDVASDTPPISTGGTEEIVNVGRAFTSVQSTAIEAAVGQAEIRKGVSKVFLNLARRNQSLLHRQLTMLDSLEQRVTEPDLLEDLFGIDHLTTRMRRHAEGLIIMSGAVPGRGWRNPVPLYDVVRAAVEEVEDYLRVHLTIPENLALSGAATTDVIHLLAELVENATIFSPPHTHVEVRGEAVARGFVIEVEDRGLGLTHEEMADINQRLADPPEFDLADSDRLGLFVVGRLAARRGIRVSLRTSPYGGTTAIILIPDGLVTRIPAGGGYSVEQITALEAGAVATPSNGNGNGFRKVNGDGYVPAHRAPLDAEPDESDGFSQSEVLVVGDDDVAPAPDVRGDSGAAKGRSLGLPHRVRQASLAPQLRESARAAAAERAAGAAGAVDEPPAEPPGPSPDMFSSFRAGWQRARDGEGDMS</sequence>
<keyword evidence="5" id="KW-0418">Kinase</keyword>
<dbReference type="SUPFAM" id="SSF55874">
    <property type="entry name" value="ATPase domain of HSP90 chaperone/DNA topoisomerase II/histidine kinase"/>
    <property type="match status" value="1"/>
</dbReference>
<comment type="caution">
    <text evidence="8">The sequence shown here is derived from an EMBL/GenBank/DDBJ whole genome shotgun (WGS) entry which is preliminary data.</text>
</comment>
<dbReference type="InterPro" id="IPR003594">
    <property type="entry name" value="HATPase_dom"/>
</dbReference>
<evidence type="ECO:0000256" key="6">
    <source>
        <dbReference type="SAM" id="MobiDB-lite"/>
    </source>
</evidence>
<reference evidence="9" key="1">
    <citation type="journal article" date="2019" name="Int. J. Syst. Evol. Microbiol.">
        <title>The Global Catalogue of Microorganisms (GCM) 10K type strain sequencing project: providing services to taxonomists for standard genome sequencing and annotation.</title>
        <authorList>
            <consortium name="The Broad Institute Genomics Platform"/>
            <consortium name="The Broad Institute Genome Sequencing Center for Infectious Disease"/>
            <person name="Wu L."/>
            <person name="Ma J."/>
        </authorList>
    </citation>
    <scope>NUCLEOTIDE SEQUENCE [LARGE SCALE GENOMIC DNA]</scope>
    <source>
        <strain evidence="9">JCM 30346</strain>
    </source>
</reference>
<name>A0ABW1NAR4_9ACTN</name>
<gene>
    <name evidence="8" type="ORF">ACFP1K_00750</name>
</gene>
<evidence type="ECO:0000256" key="5">
    <source>
        <dbReference type="ARBA" id="ARBA00022777"/>
    </source>
</evidence>
<dbReference type="Pfam" id="PF08376">
    <property type="entry name" value="NIT"/>
    <property type="match status" value="1"/>
</dbReference>
<organism evidence="8 9">
    <name type="scientific">Sphaerisporangium aureirubrum</name>
    <dbReference type="NCBI Taxonomy" id="1544736"/>
    <lineage>
        <taxon>Bacteria</taxon>
        <taxon>Bacillati</taxon>
        <taxon>Actinomycetota</taxon>
        <taxon>Actinomycetes</taxon>
        <taxon>Streptosporangiales</taxon>
        <taxon>Streptosporangiaceae</taxon>
        <taxon>Sphaerisporangium</taxon>
    </lineage>
</organism>